<evidence type="ECO:0000259" key="2">
    <source>
        <dbReference type="Pfam" id="PF04069"/>
    </source>
</evidence>
<feature type="compositionally biased region" description="Polar residues" evidence="1">
    <location>
        <begin position="116"/>
        <end position="135"/>
    </location>
</feature>
<name>A0A7K0D2H9_9NOCA</name>
<dbReference type="GO" id="GO:0022857">
    <property type="term" value="F:transmembrane transporter activity"/>
    <property type="evidence" value="ECO:0007669"/>
    <property type="project" value="InterPro"/>
</dbReference>
<dbReference type="Proteomes" id="UP000438448">
    <property type="component" value="Unassembled WGS sequence"/>
</dbReference>
<keyword evidence="4" id="KW-1185">Reference proteome</keyword>
<organism evidence="3 4">
    <name type="scientific">Nocardia macrotermitis</name>
    <dbReference type="NCBI Taxonomy" id="2585198"/>
    <lineage>
        <taxon>Bacteria</taxon>
        <taxon>Bacillati</taxon>
        <taxon>Actinomycetota</taxon>
        <taxon>Actinomycetes</taxon>
        <taxon>Mycobacteriales</taxon>
        <taxon>Nocardiaceae</taxon>
        <taxon>Nocardia</taxon>
    </lineage>
</organism>
<reference evidence="3 4" key="1">
    <citation type="submission" date="2019-10" db="EMBL/GenBank/DDBJ databases">
        <title>Nocardia macrotermitis sp. nov. and Nocardia aurantia sp. nov., isolated from the gut of fungus growing-termite Macrotermes natalensis.</title>
        <authorList>
            <person name="Benndorf R."/>
            <person name="Schwitalla J."/>
            <person name="Martin K."/>
            <person name="De Beer W."/>
            <person name="Kaster A.-K."/>
            <person name="Vollmers J."/>
            <person name="Poulsen M."/>
            <person name="Beemelmanns C."/>
        </authorList>
    </citation>
    <scope>NUCLEOTIDE SEQUENCE [LARGE SCALE GENOMIC DNA]</scope>
    <source>
        <strain evidence="3 4">RB20</strain>
    </source>
</reference>
<accession>A0A7K0D2H9</accession>
<sequence>MDLAASLRTATRAVLAVTTLTLVVSCSHGESGGTIRVGAGTSPQSELIAEIYAGALARTGAHTVVTARLGGRGDYLAALDADRVTLVGDDSGDLLGALDPRSTARTPDPATAATEVSEQSGTTVAQAPPGSSVSDALSRAMPEGLVISDIADGTDLRPDFVLSAAAAARVPHSLKDLAARCGDLTVGIAVGTELEPLRAARNPQRDVLTPLRAVYGCDITRYTIYRDDTDLRNALRGGRIQAGVLTAPAALLPGGPGDLVAVADPEYVFRAQNVVPLFRQGSLTGTQIKKLNYVAGELVTADLTAMIRRLRDEHADPADLARDWLDEHNL</sequence>
<dbReference type="Gene3D" id="3.40.190.10">
    <property type="entry name" value="Periplasmic binding protein-like II"/>
    <property type="match status" value="2"/>
</dbReference>
<dbReference type="GO" id="GO:0043190">
    <property type="term" value="C:ATP-binding cassette (ABC) transporter complex"/>
    <property type="evidence" value="ECO:0007669"/>
    <property type="project" value="InterPro"/>
</dbReference>
<dbReference type="AlphaFoldDB" id="A0A7K0D2H9"/>
<feature type="domain" description="ABC-type glycine betaine transport system substrate-binding" evidence="2">
    <location>
        <begin position="34"/>
        <end position="327"/>
    </location>
</feature>
<dbReference type="OrthoDB" id="4567439at2"/>
<comment type="caution">
    <text evidence="3">The sequence shown here is derived from an EMBL/GenBank/DDBJ whole genome shotgun (WGS) entry which is preliminary data.</text>
</comment>
<dbReference type="Pfam" id="PF04069">
    <property type="entry name" value="OpuAC"/>
    <property type="match status" value="1"/>
</dbReference>
<dbReference type="Gene3D" id="3.40.190.120">
    <property type="entry name" value="Osmoprotection protein (prox), domain 2"/>
    <property type="match status" value="1"/>
</dbReference>
<feature type="region of interest" description="Disordered" evidence="1">
    <location>
        <begin position="97"/>
        <end position="136"/>
    </location>
</feature>
<dbReference type="InterPro" id="IPR007210">
    <property type="entry name" value="ABC_Gly_betaine_transp_sub-bd"/>
</dbReference>
<proteinExistence type="predicted"/>
<feature type="compositionally biased region" description="Low complexity" evidence="1">
    <location>
        <begin position="97"/>
        <end position="114"/>
    </location>
</feature>
<gene>
    <name evidence="3" type="ORF">NRB20_30100</name>
</gene>
<protein>
    <recommendedName>
        <fullName evidence="2">ABC-type glycine betaine transport system substrate-binding domain-containing protein</fullName>
    </recommendedName>
</protein>
<evidence type="ECO:0000313" key="4">
    <source>
        <dbReference type="Proteomes" id="UP000438448"/>
    </source>
</evidence>
<evidence type="ECO:0000313" key="3">
    <source>
        <dbReference type="EMBL" id="MQY19915.1"/>
    </source>
</evidence>
<evidence type="ECO:0000256" key="1">
    <source>
        <dbReference type="SAM" id="MobiDB-lite"/>
    </source>
</evidence>
<dbReference type="SUPFAM" id="SSF53850">
    <property type="entry name" value="Periplasmic binding protein-like II"/>
    <property type="match status" value="1"/>
</dbReference>
<dbReference type="RefSeq" id="WP_153410645.1">
    <property type="nucleotide sequence ID" value="NZ_WEGK01000005.1"/>
</dbReference>
<dbReference type="EMBL" id="WEGK01000005">
    <property type="protein sequence ID" value="MQY19915.1"/>
    <property type="molecule type" value="Genomic_DNA"/>
</dbReference>